<reference evidence="2" key="1">
    <citation type="submission" date="2014-12" db="EMBL/GenBank/DDBJ databases">
        <title>Insight into the proteome of Arion vulgaris.</title>
        <authorList>
            <person name="Aradska J."/>
            <person name="Bulat T."/>
            <person name="Smidak R."/>
            <person name="Sarate P."/>
            <person name="Gangsoo J."/>
            <person name="Sialana F."/>
            <person name="Bilban M."/>
            <person name="Lubec G."/>
        </authorList>
    </citation>
    <scope>NUCLEOTIDE SEQUENCE</scope>
    <source>
        <tissue evidence="2">Skin</tissue>
    </source>
</reference>
<feature type="region of interest" description="Disordered" evidence="1">
    <location>
        <begin position="56"/>
        <end position="119"/>
    </location>
</feature>
<feature type="compositionally biased region" description="Polar residues" evidence="1">
    <location>
        <begin position="67"/>
        <end position="84"/>
    </location>
</feature>
<gene>
    <name evidence="2" type="primary">ORF30543</name>
</gene>
<feature type="compositionally biased region" description="Basic and acidic residues" evidence="1">
    <location>
        <begin position="94"/>
        <end position="103"/>
    </location>
</feature>
<feature type="non-terminal residue" evidence="2">
    <location>
        <position position="119"/>
    </location>
</feature>
<accession>A0A0B6YP82</accession>
<evidence type="ECO:0000313" key="2">
    <source>
        <dbReference type="EMBL" id="CEK57581.1"/>
    </source>
</evidence>
<protein>
    <submittedName>
        <fullName evidence="2">Uncharacterized protein</fullName>
    </submittedName>
</protein>
<dbReference type="EMBL" id="HACG01010716">
    <property type="protein sequence ID" value="CEK57581.1"/>
    <property type="molecule type" value="Transcribed_RNA"/>
</dbReference>
<name>A0A0B6YP82_9EUPU</name>
<sequence length="119" mass="12857">SPLMKVKSEPESFFGSCDLALKKENTVEKFKSETALVGKFVNEVCGLPTQKDKLISGRRTAGDGNRPCSNDTNSAPVIPSSLSSHAVKGGISEESTRKLETSRHTTSPPIDACFQNQWS</sequence>
<evidence type="ECO:0000256" key="1">
    <source>
        <dbReference type="SAM" id="MobiDB-lite"/>
    </source>
</evidence>
<proteinExistence type="predicted"/>
<organism evidence="2">
    <name type="scientific">Arion vulgaris</name>
    <dbReference type="NCBI Taxonomy" id="1028688"/>
    <lineage>
        <taxon>Eukaryota</taxon>
        <taxon>Metazoa</taxon>
        <taxon>Spiralia</taxon>
        <taxon>Lophotrochozoa</taxon>
        <taxon>Mollusca</taxon>
        <taxon>Gastropoda</taxon>
        <taxon>Heterobranchia</taxon>
        <taxon>Euthyneura</taxon>
        <taxon>Panpulmonata</taxon>
        <taxon>Eupulmonata</taxon>
        <taxon>Stylommatophora</taxon>
        <taxon>Helicina</taxon>
        <taxon>Arionoidea</taxon>
        <taxon>Arionidae</taxon>
        <taxon>Arion</taxon>
    </lineage>
</organism>
<dbReference type="AlphaFoldDB" id="A0A0B6YP82"/>
<feature type="compositionally biased region" description="Polar residues" evidence="1">
    <location>
        <begin position="104"/>
        <end position="119"/>
    </location>
</feature>
<feature type="non-terminal residue" evidence="2">
    <location>
        <position position="1"/>
    </location>
</feature>